<evidence type="ECO:0000313" key="1">
    <source>
        <dbReference type="EnsemblPlants" id="MELO3C034950.2.1"/>
    </source>
</evidence>
<proteinExistence type="predicted"/>
<protein>
    <submittedName>
        <fullName evidence="1">Uncharacterized protein</fullName>
    </submittedName>
</protein>
<name>A0A9I9EKD1_CUCME</name>
<reference evidence="1" key="1">
    <citation type="submission" date="2023-03" db="UniProtKB">
        <authorList>
            <consortium name="EnsemblPlants"/>
        </authorList>
    </citation>
    <scope>IDENTIFICATION</scope>
</reference>
<dbReference type="Gramene" id="MELO3C034950.2.1">
    <property type="protein sequence ID" value="MELO3C034950.2.1"/>
    <property type="gene ID" value="MELO3C034950.2"/>
</dbReference>
<dbReference type="EnsemblPlants" id="MELO3C034950.2.1">
    <property type="protein sequence ID" value="MELO3C034950.2.1"/>
    <property type="gene ID" value="MELO3C034950.2"/>
</dbReference>
<dbReference type="AlphaFoldDB" id="A0A9I9EKD1"/>
<sequence>MKKEYAETFTVKGGGFTFVVSNRTFAPRQLKENHYVVKPFFIMDEERYEEAINYEPLQIEKKYVKPDLVFEIPEAKMPMHDRGEQPKPGLRGIILRIDHTKG</sequence>
<organism evidence="1">
    <name type="scientific">Cucumis melo</name>
    <name type="common">Muskmelon</name>
    <dbReference type="NCBI Taxonomy" id="3656"/>
    <lineage>
        <taxon>Eukaryota</taxon>
        <taxon>Viridiplantae</taxon>
        <taxon>Streptophyta</taxon>
        <taxon>Embryophyta</taxon>
        <taxon>Tracheophyta</taxon>
        <taxon>Spermatophyta</taxon>
        <taxon>Magnoliopsida</taxon>
        <taxon>eudicotyledons</taxon>
        <taxon>Gunneridae</taxon>
        <taxon>Pentapetalae</taxon>
        <taxon>rosids</taxon>
        <taxon>fabids</taxon>
        <taxon>Cucurbitales</taxon>
        <taxon>Cucurbitaceae</taxon>
        <taxon>Benincaseae</taxon>
        <taxon>Cucumis</taxon>
    </lineage>
</organism>
<accession>A0A9I9EKD1</accession>